<feature type="region of interest" description="Disordered" evidence="1">
    <location>
        <begin position="134"/>
        <end position="167"/>
    </location>
</feature>
<gene>
    <name evidence="2" type="ORF">PHYPSEUDO_011160</name>
</gene>
<evidence type="ECO:0000313" key="3">
    <source>
        <dbReference type="Proteomes" id="UP000694044"/>
    </source>
</evidence>
<evidence type="ECO:0000313" key="2">
    <source>
        <dbReference type="EMBL" id="KAG7377672.1"/>
    </source>
</evidence>
<feature type="region of interest" description="Disordered" evidence="1">
    <location>
        <begin position="667"/>
        <end position="687"/>
    </location>
</feature>
<proteinExistence type="predicted"/>
<feature type="compositionally biased region" description="Low complexity" evidence="1">
    <location>
        <begin position="145"/>
        <end position="167"/>
    </location>
</feature>
<protein>
    <submittedName>
        <fullName evidence="2">Uncharacterized protein</fullName>
    </submittedName>
</protein>
<sequence length="687" mass="74876">MSNPIPIKAATQPIEAAQAALIIDELIQAPHIDMHRERRAAPRDAAIVLALHTTLHEAVHVHDPIDPHEADRLFAFAVKGLTDQLLLPILTSGQHVLEGGDLTFQRDVEPVAPGSDRHASKLIRKRIKRRKQSYAAAMKTSTHGSYAASRTSSRAESRLGGSRFGGSRASASVRLASRVHRMSLAFGLSSGGESMLDSSWIDSQPGPTGTTNNNASWLHGEILNTKGFSPPSSVTGTARVAVDFVELQRRADIERDLSTRESVRRSNDEFHRKSDLRLKLRSLADPTVSLEEEEVLMAAAGEKGQRSRFQQSRQGTRGKTPGLPQTILSPVDGGTRQVKPSTLATDEAETFRTEDYEGLTSDVVLFGKGGELLVSENCFVVEQKLRQELLLDLHTRGVVHPRIQVAKSKPHEENTSGENMPQYQARSTPSPLQRPKKGFVPSASIFGAQIGSFASSPSLALDLQATPLAKGVVLKLPDAPAARAQESKTRNAPRKTSTKMPIPESLRNAKLETELSALLKAPDVGKHTLAASQSDSVLQTQKALLRDAPPLLSVPSTQSPIMTKPPPSAGSPVLPKHIHSGEKHLQNLRIRTPAYPNRLSRKTPSRSNIIVDGDEYGWSTEGPENLFSLQPTLTSSLPNVKYVREFPNPPQGRIQLFGTITQESDWKLSSSSPFSFPSRTTTAQDKR</sequence>
<comment type="caution">
    <text evidence="2">The sequence shown here is derived from an EMBL/GenBank/DDBJ whole genome shotgun (WGS) entry which is preliminary data.</text>
</comment>
<feature type="region of interest" description="Disordered" evidence="1">
    <location>
        <begin position="301"/>
        <end position="339"/>
    </location>
</feature>
<feature type="compositionally biased region" description="Low complexity" evidence="1">
    <location>
        <begin position="669"/>
        <end position="678"/>
    </location>
</feature>
<feature type="region of interest" description="Disordered" evidence="1">
    <location>
        <begin position="480"/>
        <end position="500"/>
    </location>
</feature>
<dbReference type="AlphaFoldDB" id="A0A8T1V8P4"/>
<feature type="compositionally biased region" description="Low complexity" evidence="1">
    <location>
        <begin position="307"/>
        <end position="318"/>
    </location>
</feature>
<evidence type="ECO:0000256" key="1">
    <source>
        <dbReference type="SAM" id="MobiDB-lite"/>
    </source>
</evidence>
<feature type="region of interest" description="Disordered" evidence="1">
    <location>
        <begin position="406"/>
        <end position="438"/>
    </location>
</feature>
<accession>A0A8T1V8P4</accession>
<dbReference type="Proteomes" id="UP000694044">
    <property type="component" value="Unassembled WGS sequence"/>
</dbReference>
<feature type="compositionally biased region" description="Polar residues" evidence="1">
    <location>
        <begin position="416"/>
        <end position="431"/>
    </location>
</feature>
<reference evidence="2" key="1">
    <citation type="submission" date="2021-02" db="EMBL/GenBank/DDBJ databases">
        <authorList>
            <person name="Palmer J.M."/>
        </authorList>
    </citation>
    <scope>NUCLEOTIDE SEQUENCE</scope>
    <source>
        <strain evidence="2">SCRP734</strain>
    </source>
</reference>
<name>A0A8T1V8P4_9STRA</name>
<dbReference type="OrthoDB" id="168245at2759"/>
<keyword evidence="3" id="KW-1185">Reference proteome</keyword>
<dbReference type="EMBL" id="JAGDFM010000494">
    <property type="protein sequence ID" value="KAG7377672.1"/>
    <property type="molecule type" value="Genomic_DNA"/>
</dbReference>
<organism evidence="2 3">
    <name type="scientific">Phytophthora pseudosyringae</name>
    <dbReference type="NCBI Taxonomy" id="221518"/>
    <lineage>
        <taxon>Eukaryota</taxon>
        <taxon>Sar</taxon>
        <taxon>Stramenopiles</taxon>
        <taxon>Oomycota</taxon>
        <taxon>Peronosporomycetes</taxon>
        <taxon>Peronosporales</taxon>
        <taxon>Peronosporaceae</taxon>
        <taxon>Phytophthora</taxon>
    </lineage>
</organism>